<dbReference type="EMBL" id="MT141742">
    <property type="protein sequence ID" value="QJA69863.1"/>
    <property type="molecule type" value="Genomic_DNA"/>
</dbReference>
<organism evidence="1">
    <name type="scientific">viral metagenome</name>
    <dbReference type="NCBI Taxonomy" id="1070528"/>
    <lineage>
        <taxon>unclassified sequences</taxon>
        <taxon>metagenomes</taxon>
        <taxon>organismal metagenomes</taxon>
    </lineage>
</organism>
<evidence type="ECO:0000313" key="1">
    <source>
        <dbReference type="EMBL" id="QJA69863.1"/>
    </source>
</evidence>
<proteinExistence type="predicted"/>
<gene>
    <name evidence="1" type="ORF">MM415A04222_0011</name>
</gene>
<name>A0A6M3JIV9_9ZZZZ</name>
<sequence>MSTELRTLTGTGTVVVYTDENKVARQLREMPSCYRMVPYEQEQKGKIALVGWDFYFPRSKMRALLNLGCQKT</sequence>
<protein>
    <submittedName>
        <fullName evidence="1">Uncharacterized protein</fullName>
    </submittedName>
</protein>
<accession>A0A6M3JIV9</accession>
<reference evidence="1" key="1">
    <citation type="submission" date="2020-03" db="EMBL/GenBank/DDBJ databases">
        <title>The deep terrestrial virosphere.</title>
        <authorList>
            <person name="Holmfeldt K."/>
            <person name="Nilsson E."/>
            <person name="Simone D."/>
            <person name="Lopez-Fernandez M."/>
            <person name="Wu X."/>
            <person name="de Brujin I."/>
            <person name="Lundin D."/>
            <person name="Andersson A."/>
            <person name="Bertilsson S."/>
            <person name="Dopson M."/>
        </authorList>
    </citation>
    <scope>NUCLEOTIDE SEQUENCE</scope>
    <source>
        <strain evidence="1">MM415A04222</strain>
    </source>
</reference>
<dbReference type="AlphaFoldDB" id="A0A6M3JIV9"/>